<protein>
    <submittedName>
        <fullName evidence="1">Uncharacterized protein</fullName>
    </submittedName>
</protein>
<gene>
    <name evidence="1" type="ORF">PITC_097640</name>
</gene>
<dbReference type="Proteomes" id="UP000030104">
    <property type="component" value="Unassembled WGS sequence"/>
</dbReference>
<dbReference type="OrthoDB" id="10029320at2759"/>
<proteinExistence type="predicted"/>
<reference evidence="1 2" key="1">
    <citation type="journal article" date="2015" name="Mol. Plant Microbe Interact.">
        <title>Genome, transcriptome, and functional analyses of Penicillium expansum provide new insights into secondary metabolism and pathogenicity.</title>
        <authorList>
            <person name="Ballester A.R."/>
            <person name="Marcet-Houben M."/>
            <person name="Levin E."/>
            <person name="Sela N."/>
            <person name="Selma-Lazaro C."/>
            <person name="Carmona L."/>
            <person name="Wisniewski M."/>
            <person name="Droby S."/>
            <person name="Gonzalez-Candelas L."/>
            <person name="Gabaldon T."/>
        </authorList>
    </citation>
    <scope>NUCLEOTIDE SEQUENCE [LARGE SCALE GENOMIC DNA]</scope>
    <source>
        <strain evidence="1 2">PHI-1</strain>
    </source>
</reference>
<sequence length="69" mass="7904">MSTFIKEILRIYLPDATAGFSNPNNGLNVRLPNGQDMCLDRLVFYSCQGITQRNQAVYSDKSNQFFPQR</sequence>
<comment type="caution">
    <text evidence="1">The sequence shown here is derived from an EMBL/GenBank/DDBJ whole genome shotgun (WGS) entry which is preliminary data.</text>
</comment>
<evidence type="ECO:0000313" key="1">
    <source>
        <dbReference type="EMBL" id="KGO74078.1"/>
    </source>
</evidence>
<keyword evidence="2" id="KW-1185">Reference proteome</keyword>
<dbReference type="PhylomeDB" id="A0A0A2L4H3"/>
<organism evidence="1 2">
    <name type="scientific">Penicillium italicum</name>
    <name type="common">Blue mold</name>
    <dbReference type="NCBI Taxonomy" id="40296"/>
    <lineage>
        <taxon>Eukaryota</taxon>
        <taxon>Fungi</taxon>
        <taxon>Dikarya</taxon>
        <taxon>Ascomycota</taxon>
        <taxon>Pezizomycotina</taxon>
        <taxon>Eurotiomycetes</taxon>
        <taxon>Eurotiomycetidae</taxon>
        <taxon>Eurotiales</taxon>
        <taxon>Aspergillaceae</taxon>
        <taxon>Penicillium</taxon>
    </lineage>
</organism>
<dbReference type="STRING" id="40296.A0A0A2L4H3"/>
<evidence type="ECO:0000313" key="2">
    <source>
        <dbReference type="Proteomes" id="UP000030104"/>
    </source>
</evidence>
<dbReference type="HOGENOM" id="CLU_2776725_0_0_1"/>
<dbReference type="AlphaFoldDB" id="A0A0A2L4H3"/>
<name>A0A0A2L4H3_PENIT</name>
<dbReference type="EMBL" id="JQGA01000717">
    <property type="protein sequence ID" value="KGO74078.1"/>
    <property type="molecule type" value="Genomic_DNA"/>
</dbReference>
<accession>A0A0A2L4H3</accession>